<dbReference type="EMBL" id="UZAM01010554">
    <property type="protein sequence ID" value="VDP12814.1"/>
    <property type="molecule type" value="Genomic_DNA"/>
</dbReference>
<name>A0A183IUR0_9BILA</name>
<dbReference type="Proteomes" id="UP000270296">
    <property type="component" value="Unassembled WGS sequence"/>
</dbReference>
<dbReference type="AlphaFoldDB" id="A0A183IUR0"/>
<keyword evidence="1" id="KW-0732">Signal</keyword>
<feature type="chain" id="PRO_5043140222" evidence="1">
    <location>
        <begin position="20"/>
        <end position="141"/>
    </location>
</feature>
<dbReference type="WBParaSite" id="SBAD_0000763101-mRNA-1">
    <property type="protein sequence ID" value="SBAD_0000763101-mRNA-1"/>
    <property type="gene ID" value="SBAD_0000763101"/>
</dbReference>
<evidence type="ECO:0000313" key="4">
    <source>
        <dbReference type="WBParaSite" id="SBAD_0000763101-mRNA-1"/>
    </source>
</evidence>
<evidence type="ECO:0000313" key="2">
    <source>
        <dbReference type="EMBL" id="VDP12814.1"/>
    </source>
</evidence>
<feature type="signal peptide" evidence="1">
    <location>
        <begin position="1"/>
        <end position="19"/>
    </location>
</feature>
<proteinExistence type="predicted"/>
<evidence type="ECO:0000313" key="3">
    <source>
        <dbReference type="Proteomes" id="UP000270296"/>
    </source>
</evidence>
<sequence>MKLTSVILAVFTAVAVAAGAATTPKGVALEKDLTEDLISDLDLDRLYRGVLQGHGAHLPDSGMAKRRFYQWAGKRQDLSQKSIADNLPNRVETEEGPHPYHLLYYLLPDTLQQFEGNSGGPKSTEQQTLERLRRKFYQWAG</sequence>
<organism evidence="4">
    <name type="scientific">Soboliphyme baturini</name>
    <dbReference type="NCBI Taxonomy" id="241478"/>
    <lineage>
        <taxon>Eukaryota</taxon>
        <taxon>Metazoa</taxon>
        <taxon>Ecdysozoa</taxon>
        <taxon>Nematoda</taxon>
        <taxon>Enoplea</taxon>
        <taxon>Dorylaimia</taxon>
        <taxon>Dioctophymatida</taxon>
        <taxon>Dioctophymatoidea</taxon>
        <taxon>Soboliphymatidae</taxon>
        <taxon>Soboliphyme</taxon>
    </lineage>
</organism>
<evidence type="ECO:0000256" key="1">
    <source>
        <dbReference type="SAM" id="SignalP"/>
    </source>
</evidence>
<protein>
    <submittedName>
        <fullName evidence="4">Secreted RxLR effector peptide protein</fullName>
    </submittedName>
</protein>
<reference evidence="2 3" key="2">
    <citation type="submission" date="2018-11" db="EMBL/GenBank/DDBJ databases">
        <authorList>
            <consortium name="Pathogen Informatics"/>
        </authorList>
    </citation>
    <scope>NUCLEOTIDE SEQUENCE [LARGE SCALE GENOMIC DNA]</scope>
</reference>
<gene>
    <name evidence="2" type="ORF">SBAD_LOCUS7357</name>
</gene>
<accession>A0A183IUR0</accession>
<keyword evidence="3" id="KW-1185">Reference proteome</keyword>
<reference evidence="4" key="1">
    <citation type="submission" date="2016-06" db="UniProtKB">
        <authorList>
            <consortium name="WormBaseParasite"/>
        </authorList>
    </citation>
    <scope>IDENTIFICATION</scope>
</reference>